<dbReference type="AlphaFoldDB" id="A0A0S4IQ23"/>
<evidence type="ECO:0008006" key="4">
    <source>
        <dbReference type="Google" id="ProtNLM"/>
    </source>
</evidence>
<proteinExistence type="predicted"/>
<keyword evidence="3" id="KW-1185">Reference proteome</keyword>
<accession>A0A0S4IQ23</accession>
<reference evidence="3" key="1">
    <citation type="submission" date="2015-09" db="EMBL/GenBank/DDBJ databases">
        <authorList>
            <consortium name="Pathogen Informatics"/>
        </authorList>
    </citation>
    <scope>NUCLEOTIDE SEQUENCE [LARGE SCALE GENOMIC DNA]</scope>
    <source>
        <strain evidence="3">Lake Konstanz</strain>
    </source>
</reference>
<protein>
    <recommendedName>
        <fullName evidence="4">PH domain-containing protein</fullName>
    </recommendedName>
</protein>
<feature type="compositionally biased region" description="Polar residues" evidence="1">
    <location>
        <begin position="421"/>
        <end position="435"/>
    </location>
</feature>
<evidence type="ECO:0000256" key="1">
    <source>
        <dbReference type="SAM" id="MobiDB-lite"/>
    </source>
</evidence>
<sequence length="697" mass="75955">VVITDMDGVTMSFTILHKHLSSLLGVALYYCPPDTPVHHISGSTVPLFESLANVKKPSSKGVIASVVGFLQHAGQDNSGQESLEFLRSNDSKENDDEDNMLQLDIDERLALGGAITKSETRESMLAAAEALRRKNGDPPPPRQTTNVNGLAQRLDQMPIDEGLSDMLREYAVLSSESPDRSGSVAAASPQMVSNPVLVGTARSPSQQIPKPRASSVTPNERDAAERRRMVSIGLPAGLEKLAHHRGESIDFTPGRRSRALPGDEELYSWKALNTTTASSPAQPLTSLRFAQGGTSLAITPRIPPHQQQQHQQQLLMKEMAKKEETGAMLTVMKELRSMQDEINRLKAESHVRLQDDWVTPNSHSHHRRGRSVGTSEDEDDGGSSPTARSPDASLHKPHTTPIKPAASPSRTASFSASSSSQKNILASQPNAKSTATVSDNVRGSLLPLMSLSSQHAAIKAIEELQEIQRGLLDAAGSKYINPTVQRMLHSMEDPLRVLFRIVAPAVTPVMAEHAQVLGPILPSATSTGEFLPVWALVDFGEVNYDRSPLTLRQYHRIVARRVDEEGMSHVMIATRQQFALDEGYIQVPFSSVLDVAFGCQPRGVVAQRLLMDGSITRSDELHDDKSAISIRTRLQHIQIQFESVADCNVWARVLQEVVVANTKRLPLGQVSSPAVEPKRGDPSQYLSATAMIAAEDL</sequence>
<dbReference type="VEuPathDB" id="TriTrypDB:BSAL_59900"/>
<feature type="region of interest" description="Disordered" evidence="1">
    <location>
        <begin position="131"/>
        <end position="151"/>
    </location>
</feature>
<feature type="non-terminal residue" evidence="2">
    <location>
        <position position="1"/>
    </location>
</feature>
<dbReference type="EMBL" id="CYKH01000261">
    <property type="protein sequence ID" value="CUF18620.1"/>
    <property type="molecule type" value="Genomic_DNA"/>
</dbReference>
<feature type="compositionally biased region" description="Polar residues" evidence="1">
    <location>
        <begin position="202"/>
        <end position="218"/>
    </location>
</feature>
<feature type="region of interest" description="Disordered" evidence="1">
    <location>
        <begin position="353"/>
        <end position="435"/>
    </location>
</feature>
<gene>
    <name evidence="2" type="ORF">BSAL_59900</name>
</gene>
<feature type="region of interest" description="Disordered" evidence="1">
    <location>
        <begin position="199"/>
        <end position="224"/>
    </location>
</feature>
<evidence type="ECO:0000313" key="3">
    <source>
        <dbReference type="Proteomes" id="UP000051952"/>
    </source>
</evidence>
<name>A0A0S4IQ23_BODSA</name>
<evidence type="ECO:0000313" key="2">
    <source>
        <dbReference type="EMBL" id="CUF18620.1"/>
    </source>
</evidence>
<organism evidence="2 3">
    <name type="scientific">Bodo saltans</name>
    <name type="common">Flagellated protozoan</name>
    <dbReference type="NCBI Taxonomy" id="75058"/>
    <lineage>
        <taxon>Eukaryota</taxon>
        <taxon>Discoba</taxon>
        <taxon>Euglenozoa</taxon>
        <taxon>Kinetoplastea</taxon>
        <taxon>Metakinetoplastina</taxon>
        <taxon>Eubodonida</taxon>
        <taxon>Bodonidae</taxon>
        <taxon>Bodo</taxon>
    </lineage>
</organism>
<dbReference type="Proteomes" id="UP000051952">
    <property type="component" value="Unassembled WGS sequence"/>
</dbReference>
<feature type="compositionally biased region" description="Low complexity" evidence="1">
    <location>
        <begin position="405"/>
        <end position="420"/>
    </location>
</feature>